<feature type="compositionally biased region" description="Low complexity" evidence="1">
    <location>
        <begin position="149"/>
        <end position="163"/>
    </location>
</feature>
<feature type="region of interest" description="Disordered" evidence="1">
    <location>
        <begin position="140"/>
        <end position="282"/>
    </location>
</feature>
<dbReference type="Proteomes" id="UP001497497">
    <property type="component" value="Unassembled WGS sequence"/>
</dbReference>
<evidence type="ECO:0000313" key="4">
    <source>
        <dbReference type="Proteomes" id="UP001497497"/>
    </source>
</evidence>
<feature type="compositionally biased region" description="Polar residues" evidence="1">
    <location>
        <begin position="165"/>
        <end position="176"/>
    </location>
</feature>
<name>A0AAV2I4E0_LYMST</name>
<comment type="caution">
    <text evidence="3">The sequence shown here is derived from an EMBL/GenBank/DDBJ whole genome shotgun (WGS) entry which is preliminary data.</text>
</comment>
<gene>
    <name evidence="3" type="ORF">GSLYS_00014388001</name>
</gene>
<keyword evidence="2" id="KW-0732">Signal</keyword>
<dbReference type="AlphaFoldDB" id="A0AAV2I4E0"/>
<organism evidence="3 4">
    <name type="scientific">Lymnaea stagnalis</name>
    <name type="common">Great pond snail</name>
    <name type="synonym">Helix stagnalis</name>
    <dbReference type="NCBI Taxonomy" id="6523"/>
    <lineage>
        <taxon>Eukaryota</taxon>
        <taxon>Metazoa</taxon>
        <taxon>Spiralia</taxon>
        <taxon>Lophotrochozoa</taxon>
        <taxon>Mollusca</taxon>
        <taxon>Gastropoda</taxon>
        <taxon>Heterobranchia</taxon>
        <taxon>Euthyneura</taxon>
        <taxon>Panpulmonata</taxon>
        <taxon>Hygrophila</taxon>
        <taxon>Lymnaeoidea</taxon>
        <taxon>Lymnaeidae</taxon>
        <taxon>Lymnaea</taxon>
    </lineage>
</organism>
<feature type="compositionally biased region" description="Polar residues" evidence="1">
    <location>
        <begin position="186"/>
        <end position="206"/>
    </location>
</feature>
<evidence type="ECO:0000256" key="2">
    <source>
        <dbReference type="SAM" id="SignalP"/>
    </source>
</evidence>
<protein>
    <submittedName>
        <fullName evidence="3">Uncharacterized protein</fullName>
    </submittedName>
</protein>
<reference evidence="3 4" key="1">
    <citation type="submission" date="2024-04" db="EMBL/GenBank/DDBJ databases">
        <authorList>
            <consortium name="Genoscope - CEA"/>
            <person name="William W."/>
        </authorList>
    </citation>
    <scope>NUCLEOTIDE SEQUENCE [LARGE SCALE GENOMIC DNA]</scope>
</reference>
<feature type="chain" id="PRO_5043808137" evidence="2">
    <location>
        <begin position="29"/>
        <end position="282"/>
    </location>
</feature>
<dbReference type="EMBL" id="CAXITT010000398">
    <property type="protein sequence ID" value="CAL1540739.1"/>
    <property type="molecule type" value="Genomic_DNA"/>
</dbReference>
<evidence type="ECO:0000313" key="3">
    <source>
        <dbReference type="EMBL" id="CAL1540739.1"/>
    </source>
</evidence>
<feature type="signal peptide" evidence="2">
    <location>
        <begin position="1"/>
        <end position="28"/>
    </location>
</feature>
<feature type="compositionally biased region" description="Low complexity" evidence="1">
    <location>
        <begin position="227"/>
        <end position="250"/>
    </location>
</feature>
<evidence type="ECO:0000256" key="1">
    <source>
        <dbReference type="SAM" id="MobiDB-lite"/>
    </source>
</evidence>
<accession>A0AAV2I4E0</accession>
<proteinExistence type="predicted"/>
<sequence>MSGQLKSHRSITAQVVLYIFLTLGPTLTGSDNGVHEKKIYGNWQVRQNQRYCRQVLYCEFREANCAQVTTANTWTCNRINAEIAEKGCVMRICKTDLKMVCSATSPGAEYQETSSDSCPLGEKCFVNVTPQTNTLVPLNTSPASLKPGASTPSPAALMPSPASGPTVTTVSSTQNGAAPLAETVPGLSTSLGPGATTASVPGSTPASIPEATTAPVPGETTALVPGETTAPVPVETTAPVPRETTAPVPRETTAPVPRDTTAPVTGETTAPVVMEIPAPRPG</sequence>
<keyword evidence="4" id="KW-1185">Reference proteome</keyword>